<evidence type="ECO:0000256" key="5">
    <source>
        <dbReference type="ARBA" id="ARBA00022759"/>
    </source>
</evidence>
<dbReference type="FunFam" id="3.30.70.270:FF:000026">
    <property type="entry name" value="Transposon Ty3-G Gag-Pol polyprotein"/>
    <property type="match status" value="1"/>
</dbReference>
<dbReference type="CDD" id="cd01647">
    <property type="entry name" value="RT_LTR"/>
    <property type="match status" value="1"/>
</dbReference>
<dbReference type="SUPFAM" id="SSF56672">
    <property type="entry name" value="DNA/RNA polymerases"/>
    <property type="match status" value="1"/>
</dbReference>
<dbReference type="Gene3D" id="3.30.70.270">
    <property type="match status" value="2"/>
</dbReference>
<dbReference type="Pfam" id="PF17921">
    <property type="entry name" value="Integrase_H2C2"/>
    <property type="match status" value="1"/>
</dbReference>
<dbReference type="Pfam" id="PF17917">
    <property type="entry name" value="RT_RNaseH"/>
    <property type="match status" value="1"/>
</dbReference>
<organism evidence="9 10">
    <name type="scientific">Trichonephila clavipes</name>
    <name type="common">Golden silk orbweaver</name>
    <name type="synonym">Nephila clavipes</name>
    <dbReference type="NCBI Taxonomy" id="2585209"/>
    <lineage>
        <taxon>Eukaryota</taxon>
        <taxon>Metazoa</taxon>
        <taxon>Ecdysozoa</taxon>
        <taxon>Arthropoda</taxon>
        <taxon>Chelicerata</taxon>
        <taxon>Arachnida</taxon>
        <taxon>Araneae</taxon>
        <taxon>Araneomorphae</taxon>
        <taxon>Entelegynae</taxon>
        <taxon>Araneoidea</taxon>
        <taxon>Nephilidae</taxon>
        <taxon>Trichonephila</taxon>
    </lineage>
</organism>
<dbReference type="GO" id="GO:0004519">
    <property type="term" value="F:endonuclease activity"/>
    <property type="evidence" value="ECO:0007669"/>
    <property type="project" value="UniProtKB-KW"/>
</dbReference>
<dbReference type="InterPro" id="IPR000477">
    <property type="entry name" value="RT_dom"/>
</dbReference>
<dbReference type="InterPro" id="IPR043502">
    <property type="entry name" value="DNA/RNA_pol_sf"/>
</dbReference>
<keyword evidence="10" id="KW-1185">Reference proteome</keyword>
<dbReference type="AlphaFoldDB" id="A0A8X6SX90"/>
<dbReference type="GO" id="GO:0016787">
    <property type="term" value="F:hydrolase activity"/>
    <property type="evidence" value="ECO:0007669"/>
    <property type="project" value="UniProtKB-KW"/>
</dbReference>
<dbReference type="GO" id="GO:0003964">
    <property type="term" value="F:RNA-directed DNA polymerase activity"/>
    <property type="evidence" value="ECO:0007669"/>
    <property type="project" value="UniProtKB-KW"/>
</dbReference>
<dbReference type="InterPro" id="IPR041373">
    <property type="entry name" value="RT_RNaseH"/>
</dbReference>
<accession>A0A8X6SX90</accession>
<evidence type="ECO:0000256" key="2">
    <source>
        <dbReference type="ARBA" id="ARBA00022679"/>
    </source>
</evidence>
<dbReference type="CDD" id="cd09274">
    <property type="entry name" value="RNase_HI_RT_Ty3"/>
    <property type="match status" value="1"/>
</dbReference>
<evidence type="ECO:0000256" key="6">
    <source>
        <dbReference type="ARBA" id="ARBA00022801"/>
    </source>
</evidence>
<dbReference type="PROSITE" id="PS50878">
    <property type="entry name" value="RT_POL"/>
    <property type="match status" value="1"/>
</dbReference>
<dbReference type="Gene3D" id="3.10.10.10">
    <property type="entry name" value="HIV Type 1 Reverse Transcriptase, subunit A, domain 1"/>
    <property type="match status" value="1"/>
</dbReference>
<evidence type="ECO:0000256" key="7">
    <source>
        <dbReference type="ARBA" id="ARBA00022918"/>
    </source>
</evidence>
<dbReference type="PANTHER" id="PTHR37984:SF5">
    <property type="entry name" value="PROTEIN NYNRIN-LIKE"/>
    <property type="match status" value="1"/>
</dbReference>
<evidence type="ECO:0000256" key="3">
    <source>
        <dbReference type="ARBA" id="ARBA00022695"/>
    </source>
</evidence>
<evidence type="ECO:0000313" key="10">
    <source>
        <dbReference type="Proteomes" id="UP000887159"/>
    </source>
</evidence>
<dbReference type="FunFam" id="3.10.20.370:FF:000001">
    <property type="entry name" value="Retrovirus-related Pol polyprotein from transposon 17.6-like protein"/>
    <property type="match status" value="1"/>
</dbReference>
<dbReference type="InterPro" id="IPR050951">
    <property type="entry name" value="Retrovirus_Pol_polyprotein"/>
</dbReference>
<sequence>MEPPRINLTSDFTIYQRAYRTSATSEAEINKQIQNLLAAGLIKESNSCYYTPVTLAYKRDEKQKTRLCIGYRKLNAICKTDAESLPRIDSLLDKLNSAKYFSTLDLASGYWHIPLHDKDKEKLAFVTTEGLYEFLSQVLPFGFRNAPAIFNRTIRKILTKHKCSNFACHYFDDIVIFSNSLEEHYAHLRKIFQICEEKNIKLKFSKCVFAKTKINFLGYEIKEGCITSDNQNIETIKKLQPPKNVKQLQNFLGSVNVYNKFIDSYAKIREPLNQLLKKDKQWDWTAECQTAFELLKHKLITKPVLQLYDPKLPLHVFCYASLKAIGAILKQPGNSGTLQPVSFHSRTLREYEKNYCITELECLAIIDALDKFYYYLHGKKFIIHTDHAALVWLKNVKNLRTRLFRWSLKLSMFDYEVKYLKGTNNVEADMLSRHSIAQYIQHSVHLVELSEIKTHQNLDNVNDHKYKKVDDAFVLKKKNLFKIVVPFSLRRKFYKMLMNNLDILVYSKMIILITPQYYWPHINLDISKFVKHCNVCQLNKRKRQKRFGLLQTVPPTDQPFEYISVDTLCW</sequence>
<evidence type="ECO:0000256" key="1">
    <source>
        <dbReference type="ARBA" id="ARBA00012493"/>
    </source>
</evidence>
<dbReference type="PANTHER" id="PTHR37984">
    <property type="entry name" value="PROTEIN CBG26694"/>
    <property type="match status" value="1"/>
</dbReference>
<keyword evidence="7" id="KW-0695">RNA-directed DNA polymerase</keyword>
<keyword evidence="6" id="KW-0378">Hydrolase</keyword>
<feature type="domain" description="Reverse transcriptase" evidence="8">
    <location>
        <begin position="1"/>
        <end position="221"/>
    </location>
</feature>
<gene>
    <name evidence="9" type="primary">TY3B-I</name>
    <name evidence="9" type="ORF">TNCV_3877381</name>
</gene>
<evidence type="ECO:0000313" key="9">
    <source>
        <dbReference type="EMBL" id="GFY19050.1"/>
    </source>
</evidence>
<name>A0A8X6SX90_TRICX</name>
<keyword evidence="4" id="KW-0540">Nuclease</keyword>
<comment type="caution">
    <text evidence="9">The sequence shown here is derived from an EMBL/GenBank/DDBJ whole genome shotgun (WGS) entry which is preliminary data.</text>
</comment>
<dbReference type="InterPro" id="IPR041588">
    <property type="entry name" value="Integrase_H2C2"/>
</dbReference>
<dbReference type="InterPro" id="IPR043128">
    <property type="entry name" value="Rev_trsase/Diguanyl_cyclase"/>
</dbReference>
<keyword evidence="5" id="KW-0255">Endonuclease</keyword>
<evidence type="ECO:0000259" key="8">
    <source>
        <dbReference type="PROSITE" id="PS50878"/>
    </source>
</evidence>
<dbReference type="Gene3D" id="1.10.340.70">
    <property type="match status" value="1"/>
</dbReference>
<evidence type="ECO:0000256" key="4">
    <source>
        <dbReference type="ARBA" id="ARBA00022722"/>
    </source>
</evidence>
<dbReference type="Proteomes" id="UP000887159">
    <property type="component" value="Unassembled WGS sequence"/>
</dbReference>
<keyword evidence="3" id="KW-0548">Nucleotidyltransferase</keyword>
<keyword evidence="2" id="KW-0808">Transferase</keyword>
<reference evidence="9" key="1">
    <citation type="submission" date="2020-08" db="EMBL/GenBank/DDBJ databases">
        <title>Multicomponent nature underlies the extraordinary mechanical properties of spider dragline silk.</title>
        <authorList>
            <person name="Kono N."/>
            <person name="Nakamura H."/>
            <person name="Mori M."/>
            <person name="Yoshida Y."/>
            <person name="Ohtoshi R."/>
            <person name="Malay A.D."/>
            <person name="Moran D.A.P."/>
            <person name="Tomita M."/>
            <person name="Numata K."/>
            <person name="Arakawa K."/>
        </authorList>
    </citation>
    <scope>NUCLEOTIDE SEQUENCE</scope>
</reference>
<dbReference type="Pfam" id="PF00078">
    <property type="entry name" value="RVT_1"/>
    <property type="match status" value="1"/>
</dbReference>
<dbReference type="EMBL" id="BMAU01021350">
    <property type="protein sequence ID" value="GFY19050.1"/>
    <property type="molecule type" value="Genomic_DNA"/>
</dbReference>
<dbReference type="EC" id="2.7.7.49" evidence="1"/>
<protein>
    <recommendedName>
        <fullName evidence="1">RNA-directed DNA polymerase</fullName>
        <ecNumber evidence="1">2.7.7.49</ecNumber>
    </recommendedName>
</protein>
<proteinExistence type="predicted"/>